<dbReference type="Pfam" id="PF13462">
    <property type="entry name" value="Thioredoxin_4"/>
    <property type="match status" value="1"/>
</dbReference>
<evidence type="ECO:0000259" key="1">
    <source>
        <dbReference type="Pfam" id="PF13462"/>
    </source>
</evidence>
<comment type="caution">
    <text evidence="2">The sequence shown here is derived from an EMBL/GenBank/DDBJ whole genome shotgun (WGS) entry which is preliminary data.</text>
</comment>
<sequence>MALAPQFIGHRIGAATAPHTLEVYLDYVCPFSAKIYRKLREIILPYIEQHYPGQVQFIFRQQVQPWHPTSTMVHEAAIAVEAIDASKFMPFSDALFEKQKDYFDEFVYNKSRHAIYGQLADLVQASVGISGEKFLELVSVVSGSSNGGNKVTDKLKMQIKFARQLGVHVSPTVFWDGIREDSVSSSWDLDQWKEFLAKKL</sequence>
<dbReference type="SUPFAM" id="SSF52833">
    <property type="entry name" value="Thioredoxin-like"/>
    <property type="match status" value="1"/>
</dbReference>
<dbReference type="AlphaFoldDB" id="A0A261Y5Q7"/>
<dbReference type="OrthoDB" id="37297at2759"/>
<evidence type="ECO:0000313" key="2">
    <source>
        <dbReference type="EMBL" id="OZJ05955.1"/>
    </source>
</evidence>
<gene>
    <name evidence="2" type="ORF">BZG36_01181</name>
</gene>
<name>A0A261Y5Q7_9FUNG</name>
<protein>
    <recommendedName>
        <fullName evidence="1">Thioredoxin-like fold domain-containing protein</fullName>
    </recommendedName>
</protein>
<keyword evidence="3" id="KW-1185">Reference proteome</keyword>
<dbReference type="InterPro" id="IPR036249">
    <property type="entry name" value="Thioredoxin-like_sf"/>
</dbReference>
<dbReference type="Gene3D" id="3.40.30.10">
    <property type="entry name" value="Glutaredoxin"/>
    <property type="match status" value="1"/>
</dbReference>
<dbReference type="EMBL" id="MVBO01000008">
    <property type="protein sequence ID" value="OZJ05955.1"/>
    <property type="molecule type" value="Genomic_DNA"/>
</dbReference>
<dbReference type="Proteomes" id="UP000242875">
    <property type="component" value="Unassembled WGS sequence"/>
</dbReference>
<dbReference type="PANTHER" id="PTHR33875:SF2">
    <property type="entry name" value="ACR183CP"/>
    <property type="match status" value="1"/>
</dbReference>
<organism evidence="2 3">
    <name type="scientific">Bifiguratus adelaidae</name>
    <dbReference type="NCBI Taxonomy" id="1938954"/>
    <lineage>
        <taxon>Eukaryota</taxon>
        <taxon>Fungi</taxon>
        <taxon>Fungi incertae sedis</taxon>
        <taxon>Mucoromycota</taxon>
        <taxon>Mucoromycotina</taxon>
        <taxon>Endogonomycetes</taxon>
        <taxon>Endogonales</taxon>
        <taxon>Endogonales incertae sedis</taxon>
        <taxon>Bifiguratus</taxon>
    </lineage>
</organism>
<feature type="domain" description="Thioredoxin-like fold" evidence="1">
    <location>
        <begin position="10"/>
        <end position="181"/>
    </location>
</feature>
<evidence type="ECO:0000313" key="3">
    <source>
        <dbReference type="Proteomes" id="UP000242875"/>
    </source>
</evidence>
<proteinExistence type="predicted"/>
<accession>A0A261Y5Q7</accession>
<dbReference type="PANTHER" id="PTHR33875">
    <property type="entry name" value="OS09G0542200 PROTEIN"/>
    <property type="match status" value="1"/>
</dbReference>
<dbReference type="InterPro" id="IPR012336">
    <property type="entry name" value="Thioredoxin-like_fold"/>
</dbReference>
<reference evidence="2 3" key="1">
    <citation type="journal article" date="2017" name="Mycologia">
        <title>Bifiguratus adelaidae, gen. et sp. nov., a new member of Mucoromycotina in endophytic and soil-dwelling habitats.</title>
        <authorList>
            <person name="Torres-Cruz T.J."/>
            <person name="Billingsley Tobias T.L."/>
            <person name="Almatruk M."/>
            <person name="Hesse C."/>
            <person name="Kuske C.R."/>
            <person name="Desiro A."/>
            <person name="Benucci G.M."/>
            <person name="Bonito G."/>
            <person name="Stajich J.E."/>
            <person name="Dunlap C."/>
            <person name="Arnold A.E."/>
            <person name="Porras-Alfaro A."/>
        </authorList>
    </citation>
    <scope>NUCLEOTIDE SEQUENCE [LARGE SCALE GENOMIC DNA]</scope>
    <source>
        <strain evidence="2 3">AZ0501</strain>
    </source>
</reference>